<reference evidence="1 2" key="1">
    <citation type="submission" date="2019-01" db="EMBL/GenBank/DDBJ databases">
        <title>Sequencing of cultivated peanut Arachis hypogaea provides insights into genome evolution and oil improvement.</title>
        <authorList>
            <person name="Chen X."/>
        </authorList>
    </citation>
    <scope>NUCLEOTIDE SEQUENCE [LARGE SCALE GENOMIC DNA]</scope>
    <source>
        <strain evidence="2">cv. Fuhuasheng</strain>
        <tissue evidence="1">Leaves</tissue>
    </source>
</reference>
<keyword evidence="2" id="KW-1185">Reference proteome</keyword>
<evidence type="ECO:0000313" key="1">
    <source>
        <dbReference type="EMBL" id="RYR67919.1"/>
    </source>
</evidence>
<sequence length="61" mass="6770">MLGESKIGIFVLEGNRGADCLARKGLELEPGLHFWDTPPREIVSILFDDEKGISLSRLICI</sequence>
<organism evidence="1 2">
    <name type="scientific">Arachis hypogaea</name>
    <name type="common">Peanut</name>
    <dbReference type="NCBI Taxonomy" id="3818"/>
    <lineage>
        <taxon>Eukaryota</taxon>
        <taxon>Viridiplantae</taxon>
        <taxon>Streptophyta</taxon>
        <taxon>Embryophyta</taxon>
        <taxon>Tracheophyta</taxon>
        <taxon>Spermatophyta</taxon>
        <taxon>Magnoliopsida</taxon>
        <taxon>eudicotyledons</taxon>
        <taxon>Gunneridae</taxon>
        <taxon>Pentapetalae</taxon>
        <taxon>rosids</taxon>
        <taxon>fabids</taxon>
        <taxon>Fabales</taxon>
        <taxon>Fabaceae</taxon>
        <taxon>Papilionoideae</taxon>
        <taxon>50 kb inversion clade</taxon>
        <taxon>dalbergioids sensu lato</taxon>
        <taxon>Dalbergieae</taxon>
        <taxon>Pterocarpus clade</taxon>
        <taxon>Arachis</taxon>
    </lineage>
</organism>
<accession>A0A445DXT7</accession>
<protein>
    <submittedName>
        <fullName evidence="1">Uncharacterized protein</fullName>
    </submittedName>
</protein>
<comment type="caution">
    <text evidence="1">The sequence shown here is derived from an EMBL/GenBank/DDBJ whole genome shotgun (WGS) entry which is preliminary data.</text>
</comment>
<evidence type="ECO:0000313" key="2">
    <source>
        <dbReference type="Proteomes" id="UP000289738"/>
    </source>
</evidence>
<dbReference type="Proteomes" id="UP000289738">
    <property type="component" value="Chromosome A03"/>
</dbReference>
<dbReference type="AlphaFoldDB" id="A0A445DXT7"/>
<dbReference type="EMBL" id="SDMP01000003">
    <property type="protein sequence ID" value="RYR67919.1"/>
    <property type="molecule type" value="Genomic_DNA"/>
</dbReference>
<name>A0A445DXT7_ARAHY</name>
<proteinExistence type="predicted"/>
<gene>
    <name evidence="1" type="ORF">Ahy_A03g014384</name>
</gene>